<evidence type="ECO:0000313" key="14">
    <source>
        <dbReference type="Proteomes" id="UP000283269"/>
    </source>
</evidence>
<dbReference type="SUPFAM" id="SSF50677">
    <property type="entry name" value="ValRS/IleRS/LeuRS editing domain"/>
    <property type="match status" value="1"/>
</dbReference>
<evidence type="ECO:0000256" key="6">
    <source>
        <dbReference type="ARBA" id="ARBA00022917"/>
    </source>
</evidence>
<dbReference type="InterPro" id="IPR004493">
    <property type="entry name" value="Leu-tRNA-synth_Ia_arc/euk"/>
</dbReference>
<evidence type="ECO:0000256" key="7">
    <source>
        <dbReference type="ARBA" id="ARBA00023146"/>
    </source>
</evidence>
<dbReference type="FunCoup" id="A0A409XLL3">
    <property type="interactions" value="684"/>
</dbReference>
<keyword evidence="3" id="KW-0436">Ligase</keyword>
<dbReference type="Gene3D" id="3.40.50.620">
    <property type="entry name" value="HUPs"/>
    <property type="match status" value="1"/>
</dbReference>
<reference evidence="13 14" key="1">
    <citation type="journal article" date="2018" name="Evol. Lett.">
        <title>Horizontal gene cluster transfer increased hallucinogenic mushroom diversity.</title>
        <authorList>
            <person name="Reynolds H.T."/>
            <person name="Vijayakumar V."/>
            <person name="Gluck-Thaler E."/>
            <person name="Korotkin H.B."/>
            <person name="Matheny P.B."/>
            <person name="Slot J.C."/>
        </authorList>
    </citation>
    <scope>NUCLEOTIDE SEQUENCE [LARGE SCALE GENOMIC DNA]</scope>
    <source>
        <strain evidence="13 14">2631</strain>
    </source>
</reference>
<evidence type="ECO:0000256" key="4">
    <source>
        <dbReference type="ARBA" id="ARBA00022741"/>
    </source>
</evidence>
<dbReference type="Proteomes" id="UP000283269">
    <property type="component" value="Unassembled WGS sequence"/>
</dbReference>
<evidence type="ECO:0000259" key="10">
    <source>
        <dbReference type="Pfam" id="PF00133"/>
    </source>
</evidence>
<dbReference type="OrthoDB" id="10249672at2759"/>
<dbReference type="NCBIfam" id="TIGR00395">
    <property type="entry name" value="leuS_arch"/>
    <property type="match status" value="1"/>
</dbReference>
<evidence type="ECO:0000259" key="11">
    <source>
        <dbReference type="Pfam" id="PF08264"/>
    </source>
</evidence>
<dbReference type="InterPro" id="IPR055416">
    <property type="entry name" value="RBD_LARS1"/>
</dbReference>
<dbReference type="Pfam" id="PF00133">
    <property type="entry name" value="tRNA-synt_1"/>
    <property type="match status" value="2"/>
</dbReference>
<dbReference type="Gene3D" id="3.90.740.10">
    <property type="entry name" value="Valyl/Leucyl/Isoleucyl-tRNA synthetase, editing domain"/>
    <property type="match status" value="1"/>
</dbReference>
<name>A0A409XLL3_PSICY</name>
<dbReference type="AlphaFoldDB" id="A0A409XLL3"/>
<evidence type="ECO:0000256" key="8">
    <source>
        <dbReference type="ARBA" id="ARBA00030520"/>
    </source>
</evidence>
<dbReference type="PANTHER" id="PTHR45794">
    <property type="entry name" value="LEUCYL-TRNA SYNTHETASE"/>
    <property type="match status" value="1"/>
</dbReference>
<dbReference type="PANTHER" id="PTHR45794:SF1">
    <property type="entry name" value="LEUCINE--TRNA LIGASE, CYTOPLASMIC"/>
    <property type="match status" value="1"/>
</dbReference>
<evidence type="ECO:0000256" key="9">
    <source>
        <dbReference type="ARBA" id="ARBA00047469"/>
    </source>
</evidence>
<dbReference type="Pfam" id="PF08264">
    <property type="entry name" value="Anticodon_1"/>
    <property type="match status" value="1"/>
</dbReference>
<dbReference type="GO" id="GO:0002161">
    <property type="term" value="F:aminoacyl-tRNA deacylase activity"/>
    <property type="evidence" value="ECO:0007669"/>
    <property type="project" value="InterPro"/>
</dbReference>
<protein>
    <recommendedName>
        <fullName evidence="2">leucine--tRNA ligase</fullName>
        <ecNumber evidence="2">6.1.1.4</ecNumber>
    </recommendedName>
    <alternativeName>
        <fullName evidence="8">Leucyl-tRNA synthetase</fullName>
    </alternativeName>
</protein>
<dbReference type="STRING" id="93625.A0A409XLL3"/>
<dbReference type="FunFam" id="3.90.740.10:FF:000001">
    <property type="entry name" value="Leucine--tRNA ligase, cytoplasmic"/>
    <property type="match status" value="1"/>
</dbReference>
<sequence>MAQTIEINQTAKRDSIRELEKKYQNRWRSEKLFEVNAPSQSDTAGLSPVEIKELYPKWFGNFPFPYMNGSLHLGHAFTISKIEFAAGYQRLLGKRVLFPHGFHVTGMPIKASADKIIREMEMFGPDFENFEEVSTEMARIEAEKEKEEEAIVAATPGDKSKGKKGKLNAKSTGLTYQFQIMESIKVPREEIKKFADPLYWLTYFPPIAIEDHNDFGSRIDWRRTFLTTDANPYYDTFVRWQMNKLYKLNKIKFGERYTIYSPKDGQPCMDHDRQDGEGFGPTEYTGIKMEVAEWSPAAKEIIGEKVGGRKVFLVAATLRPETIPANMSQRYGQTNTFVGTAIKYGIFAANDKEAYLCTLRAARNMAFQDIITPRGHIEQLVEIPGSKIVGTRINAPYAINPQVYVLPMDNVLATKGTGVVTSVPSDSPDDYQTLLDLRKKPEFYGIEPSWASIDPVPVISTPTYGEMTAPAVVKQLKIQSQKDTKQLAEAKEIAYKEGFYNGTMLIGEFKGQSVQEAKPKVRDAMIKDGLAFAYAEPEGLVISRSADECVVALMDQWYIDYGEASWRKETEAMLAKMNTYTNETRHSFEKTLDWLNKWACARTYGLGSVLPWDPQFLVESLSDSTIYMSYYTVAQLLHDSSIDGKKPGPLGITPNQLTDEIWEYIFAGGAFPDPSPLPREKADALKHEYEYFYPFDVRSSAKDLVPNHLTFALYNHVALFPEDKWPLAMRTNGHLMLNGKKMSKSTGNSLTMREAIEKFGADATRLSLADAGDGLEDANFEEKTANANILRIHTLLAWCEEMVKDQANLRHGERNYHDQVFEQEINDLVNTTKSHYEATNYKDALKFGFYDFQSTRDWYREVTSDVGMHADLVLYWIRAATIIVSPIAPHFAEHIWSAILQEPKSIQLALWPTRSTPVDPTLIEAGQYMRGTIKTIRDAEGSLVKALAKAKGKKGVVSENMFDPKKPKAVRVYVATAFPEWQDKCVQIVQDSYSKEEDKVDDTKIKQLLGENGLIKDKRAMPFIQVFKKRITQYGAETAFRRALPFSESAVLRELLPYLKRTLNLTDASVLSVEEALQKEQEPGYTKTIIDSSEPGAPAFEYYNI</sequence>
<feature type="domain" description="Aminoacyl-tRNA synthetase class Ia" evidence="10">
    <location>
        <begin position="61"/>
        <end position="121"/>
    </location>
</feature>
<organism evidence="13 14">
    <name type="scientific">Psilocybe cyanescens</name>
    <dbReference type="NCBI Taxonomy" id="93625"/>
    <lineage>
        <taxon>Eukaryota</taxon>
        <taxon>Fungi</taxon>
        <taxon>Dikarya</taxon>
        <taxon>Basidiomycota</taxon>
        <taxon>Agaricomycotina</taxon>
        <taxon>Agaricomycetes</taxon>
        <taxon>Agaricomycetidae</taxon>
        <taxon>Agaricales</taxon>
        <taxon>Agaricineae</taxon>
        <taxon>Strophariaceae</taxon>
        <taxon>Psilocybe</taxon>
    </lineage>
</organism>
<comment type="catalytic activity">
    <reaction evidence="9">
        <text>tRNA(Leu) + L-leucine + ATP = L-leucyl-tRNA(Leu) + AMP + diphosphate</text>
        <dbReference type="Rhea" id="RHEA:11688"/>
        <dbReference type="Rhea" id="RHEA-COMP:9613"/>
        <dbReference type="Rhea" id="RHEA-COMP:9622"/>
        <dbReference type="ChEBI" id="CHEBI:30616"/>
        <dbReference type="ChEBI" id="CHEBI:33019"/>
        <dbReference type="ChEBI" id="CHEBI:57427"/>
        <dbReference type="ChEBI" id="CHEBI:78442"/>
        <dbReference type="ChEBI" id="CHEBI:78494"/>
        <dbReference type="ChEBI" id="CHEBI:456215"/>
        <dbReference type="EC" id="6.1.1.4"/>
    </reaction>
</comment>
<evidence type="ECO:0000256" key="1">
    <source>
        <dbReference type="ARBA" id="ARBA00005594"/>
    </source>
</evidence>
<feature type="domain" description="Aminoacyl-tRNA synthetase class Ia" evidence="10">
    <location>
        <begin position="210"/>
        <end position="780"/>
    </location>
</feature>
<dbReference type="InterPro" id="IPR014729">
    <property type="entry name" value="Rossmann-like_a/b/a_fold"/>
</dbReference>
<dbReference type="CDD" id="cd07959">
    <property type="entry name" value="Anticodon_Ia_Leu_AEc"/>
    <property type="match status" value="1"/>
</dbReference>
<evidence type="ECO:0000259" key="12">
    <source>
        <dbReference type="Pfam" id="PF24810"/>
    </source>
</evidence>
<keyword evidence="14" id="KW-1185">Reference proteome</keyword>
<keyword evidence="7" id="KW-0030">Aminoacyl-tRNA synthetase</keyword>
<dbReference type="InterPro" id="IPR002300">
    <property type="entry name" value="aa-tRNA-synth_Ia"/>
</dbReference>
<dbReference type="InterPro" id="IPR009008">
    <property type="entry name" value="Val/Leu/Ile-tRNA-synth_edit"/>
</dbReference>
<dbReference type="GO" id="GO:0005524">
    <property type="term" value="F:ATP binding"/>
    <property type="evidence" value="ECO:0007669"/>
    <property type="project" value="UniProtKB-KW"/>
</dbReference>
<evidence type="ECO:0000313" key="13">
    <source>
        <dbReference type="EMBL" id="PPQ91596.1"/>
    </source>
</evidence>
<proteinExistence type="inferred from homology"/>
<comment type="caution">
    <text evidence="13">The sequence shown here is derived from an EMBL/GenBank/DDBJ whole genome shotgun (WGS) entry which is preliminary data.</text>
</comment>
<dbReference type="SUPFAM" id="SSF52374">
    <property type="entry name" value="Nucleotidylyl transferase"/>
    <property type="match status" value="1"/>
</dbReference>
<comment type="similarity">
    <text evidence="1">Belongs to the class-I aminoacyl-tRNA synthetase family.</text>
</comment>
<dbReference type="GO" id="GO:0006429">
    <property type="term" value="P:leucyl-tRNA aminoacylation"/>
    <property type="evidence" value="ECO:0007669"/>
    <property type="project" value="InterPro"/>
</dbReference>
<dbReference type="EC" id="6.1.1.4" evidence="2"/>
<evidence type="ECO:0000256" key="2">
    <source>
        <dbReference type="ARBA" id="ARBA00013164"/>
    </source>
</evidence>
<gene>
    <name evidence="13" type="ORF">CVT25_013694</name>
</gene>
<dbReference type="InterPro" id="IPR013155">
    <property type="entry name" value="M/V/L/I-tRNA-synth_anticd-bd"/>
</dbReference>
<dbReference type="Gene3D" id="1.10.730.10">
    <property type="entry name" value="Isoleucyl-tRNA Synthetase, Domain 1"/>
    <property type="match status" value="1"/>
</dbReference>
<feature type="domain" description="Methionyl/Valyl/Leucyl/Isoleucyl-tRNA synthetase anticodon-binding" evidence="11">
    <location>
        <begin position="818"/>
        <end position="942"/>
    </location>
</feature>
<dbReference type="InterPro" id="IPR009080">
    <property type="entry name" value="tRNAsynth_Ia_anticodon-bd"/>
</dbReference>
<dbReference type="SUPFAM" id="SSF47323">
    <property type="entry name" value="Anticodon-binding domain of a subclass of class I aminoacyl-tRNA synthetases"/>
    <property type="match status" value="1"/>
</dbReference>
<dbReference type="InParanoid" id="A0A409XLL3"/>
<evidence type="ECO:0000256" key="3">
    <source>
        <dbReference type="ARBA" id="ARBA00022598"/>
    </source>
</evidence>
<dbReference type="Pfam" id="PF24810">
    <property type="entry name" value="RBD_LARS1"/>
    <property type="match status" value="1"/>
</dbReference>
<dbReference type="GO" id="GO:0004823">
    <property type="term" value="F:leucine-tRNA ligase activity"/>
    <property type="evidence" value="ECO:0007669"/>
    <property type="project" value="UniProtKB-EC"/>
</dbReference>
<keyword evidence="6" id="KW-0648">Protein biosynthesis</keyword>
<feature type="domain" description="Leucine--tRNA ligase RagD-binding" evidence="12">
    <location>
        <begin position="974"/>
        <end position="1037"/>
    </location>
</feature>
<dbReference type="EMBL" id="NHYD01001283">
    <property type="protein sequence ID" value="PPQ91596.1"/>
    <property type="molecule type" value="Genomic_DNA"/>
</dbReference>
<evidence type="ECO:0000256" key="5">
    <source>
        <dbReference type="ARBA" id="ARBA00022840"/>
    </source>
</evidence>
<accession>A0A409XLL3</accession>
<keyword evidence="5" id="KW-0067">ATP-binding</keyword>
<keyword evidence="4" id="KW-0547">Nucleotide-binding</keyword>